<evidence type="ECO:0000313" key="3">
    <source>
        <dbReference type="Proteomes" id="UP000327157"/>
    </source>
</evidence>
<gene>
    <name evidence="2" type="ORF">D8674_005000</name>
</gene>
<comment type="caution">
    <text evidence="2">The sequence shown here is derived from an EMBL/GenBank/DDBJ whole genome shotgun (WGS) entry which is preliminary data.</text>
</comment>
<dbReference type="EMBL" id="SMOL01000559">
    <property type="protein sequence ID" value="KAB2605283.1"/>
    <property type="molecule type" value="Genomic_DNA"/>
</dbReference>
<reference evidence="3" key="2">
    <citation type="submission" date="2019-10" db="EMBL/GenBank/DDBJ databases">
        <title>A de novo genome assembly of a pear dwarfing rootstock.</title>
        <authorList>
            <person name="Wang F."/>
            <person name="Wang J."/>
            <person name="Li S."/>
            <person name="Zhang Y."/>
            <person name="Fang M."/>
            <person name="Ma L."/>
            <person name="Zhao Y."/>
            <person name="Jiang S."/>
        </authorList>
    </citation>
    <scope>NUCLEOTIDE SEQUENCE [LARGE SCALE GENOMIC DNA]</scope>
</reference>
<reference evidence="2 3" key="1">
    <citation type="submission" date="2019-09" db="EMBL/GenBank/DDBJ databases">
        <authorList>
            <person name="Ou C."/>
        </authorList>
    </citation>
    <scope>NUCLEOTIDE SEQUENCE [LARGE SCALE GENOMIC DNA]</scope>
    <source>
        <strain evidence="2">S2</strain>
        <tissue evidence="2">Leaf</tissue>
    </source>
</reference>
<organism evidence="2 3">
    <name type="scientific">Pyrus ussuriensis x Pyrus communis</name>
    <dbReference type="NCBI Taxonomy" id="2448454"/>
    <lineage>
        <taxon>Eukaryota</taxon>
        <taxon>Viridiplantae</taxon>
        <taxon>Streptophyta</taxon>
        <taxon>Embryophyta</taxon>
        <taxon>Tracheophyta</taxon>
        <taxon>Spermatophyta</taxon>
        <taxon>Magnoliopsida</taxon>
        <taxon>eudicotyledons</taxon>
        <taxon>Gunneridae</taxon>
        <taxon>Pentapetalae</taxon>
        <taxon>rosids</taxon>
        <taxon>fabids</taxon>
        <taxon>Rosales</taxon>
        <taxon>Rosaceae</taxon>
        <taxon>Amygdaloideae</taxon>
        <taxon>Maleae</taxon>
        <taxon>Pyrus</taxon>
    </lineage>
</organism>
<evidence type="ECO:0000313" key="2">
    <source>
        <dbReference type="EMBL" id="KAB2605283.1"/>
    </source>
</evidence>
<feature type="region of interest" description="Disordered" evidence="1">
    <location>
        <begin position="1"/>
        <end position="38"/>
    </location>
</feature>
<dbReference type="Proteomes" id="UP000327157">
    <property type="component" value="Chromosome 11"/>
</dbReference>
<proteinExistence type="predicted"/>
<dbReference type="AlphaFoldDB" id="A0A5N5FQJ9"/>
<sequence>MVKSVPSRENEEQKSRPETSLKPYQRTSFKKTRESSKSFEGFENDSVDFEIMFNLEEFLPELREGLEEEQPAPKVMDPIVEAAADDGIDKFLSDNIDFMADDIFSHVSFDGVDAATADSSSPSFEALMDNVIADYLTELFDNSNSNESPDGVENREDVGELLEKCFVSRWKGEFLVGLVLQRWKVWKLARHGGFLDQKPGRERTFLRLFWSSNS</sequence>
<feature type="compositionally biased region" description="Basic and acidic residues" evidence="1">
    <location>
        <begin position="1"/>
        <end position="19"/>
    </location>
</feature>
<evidence type="ECO:0000256" key="1">
    <source>
        <dbReference type="SAM" id="MobiDB-lite"/>
    </source>
</evidence>
<accession>A0A5N5FQJ9</accession>
<name>A0A5N5FQJ9_9ROSA</name>
<keyword evidence="3" id="KW-1185">Reference proteome</keyword>
<protein>
    <submittedName>
        <fullName evidence="2">Uncharacterized protein</fullName>
    </submittedName>
</protein>
<reference evidence="2 3" key="3">
    <citation type="submission" date="2019-11" db="EMBL/GenBank/DDBJ databases">
        <title>A de novo genome assembly of a pear dwarfing rootstock.</title>
        <authorList>
            <person name="Wang F."/>
            <person name="Wang J."/>
            <person name="Li S."/>
            <person name="Zhang Y."/>
            <person name="Fang M."/>
            <person name="Ma L."/>
            <person name="Zhao Y."/>
            <person name="Jiang S."/>
        </authorList>
    </citation>
    <scope>NUCLEOTIDE SEQUENCE [LARGE SCALE GENOMIC DNA]</scope>
    <source>
        <strain evidence="2">S2</strain>
        <tissue evidence="2">Leaf</tissue>
    </source>
</reference>